<evidence type="ECO:0000259" key="1">
    <source>
        <dbReference type="Pfam" id="PF01408"/>
    </source>
</evidence>
<dbReference type="Pfam" id="PF01408">
    <property type="entry name" value="GFO_IDH_MocA"/>
    <property type="match status" value="1"/>
</dbReference>
<dbReference type="Gene3D" id="3.40.50.720">
    <property type="entry name" value="NAD(P)-binding Rossmann-like Domain"/>
    <property type="match status" value="1"/>
</dbReference>
<protein>
    <recommendedName>
        <fullName evidence="4">Gfo/Idh/MocA-like oxidoreductase N-terminal domain-containing protein</fullName>
    </recommendedName>
</protein>
<name>A0A7S2V6L1_9STRA</name>
<gene>
    <name evidence="3" type="ORF">FJAP1339_LOCUS12388</name>
</gene>
<organism evidence="3">
    <name type="scientific">Fibrocapsa japonica</name>
    <dbReference type="NCBI Taxonomy" id="94617"/>
    <lineage>
        <taxon>Eukaryota</taxon>
        <taxon>Sar</taxon>
        <taxon>Stramenopiles</taxon>
        <taxon>Ochrophyta</taxon>
        <taxon>Raphidophyceae</taxon>
        <taxon>Chattonellales</taxon>
        <taxon>Chattonellaceae</taxon>
        <taxon>Fibrocapsa</taxon>
    </lineage>
</organism>
<dbReference type="AlphaFoldDB" id="A0A7S2V6L1"/>
<reference evidence="3" key="1">
    <citation type="submission" date="2021-01" db="EMBL/GenBank/DDBJ databases">
        <authorList>
            <person name="Corre E."/>
            <person name="Pelletier E."/>
            <person name="Niang G."/>
            <person name="Scheremetjew M."/>
            <person name="Finn R."/>
            <person name="Kale V."/>
            <person name="Holt S."/>
            <person name="Cochrane G."/>
            <person name="Meng A."/>
            <person name="Brown T."/>
            <person name="Cohen L."/>
        </authorList>
    </citation>
    <scope>NUCLEOTIDE SEQUENCE</scope>
    <source>
        <strain evidence="3">CCMP1661</strain>
    </source>
</reference>
<dbReference type="InterPro" id="IPR000683">
    <property type="entry name" value="Gfo/Idh/MocA-like_OxRdtase_N"/>
</dbReference>
<dbReference type="SUPFAM" id="SSF51735">
    <property type="entry name" value="NAD(P)-binding Rossmann-fold domains"/>
    <property type="match status" value="1"/>
</dbReference>
<evidence type="ECO:0000259" key="2">
    <source>
        <dbReference type="Pfam" id="PF08635"/>
    </source>
</evidence>
<evidence type="ECO:0008006" key="4">
    <source>
        <dbReference type="Google" id="ProtNLM"/>
    </source>
</evidence>
<feature type="domain" description="Oxidoreductase putative C-terminal" evidence="2">
    <location>
        <begin position="159"/>
        <end position="297"/>
    </location>
</feature>
<proteinExistence type="predicted"/>
<dbReference type="InterPro" id="IPR052515">
    <property type="entry name" value="Gfo/Idh/MocA_Oxidoreductase"/>
</dbReference>
<feature type="domain" description="Gfo/Idh/MocA-like oxidoreductase N-terminal" evidence="1">
    <location>
        <begin position="7"/>
        <end position="153"/>
    </location>
</feature>
<dbReference type="GO" id="GO:0000166">
    <property type="term" value="F:nucleotide binding"/>
    <property type="evidence" value="ECO:0007669"/>
    <property type="project" value="InterPro"/>
</dbReference>
<dbReference type="SUPFAM" id="SSF55347">
    <property type="entry name" value="Glyceraldehyde-3-phosphate dehydrogenase-like, C-terminal domain"/>
    <property type="match status" value="1"/>
</dbReference>
<dbReference type="InterPro" id="IPR013944">
    <property type="entry name" value="OxRdtase_put_C"/>
</dbReference>
<sequence length="403" mass="44294">MSSTKVGFALLGAGGIHFGCSEGPWNHSARLELMHDVECVAIINRTESRALAALEDRQANSPNKKVWEKTKIFDSLDVFLQDESKAKCSAIFIGTTANIRGGTQPPLDVELRCAEAGLHIFMDKPVTLRPLPEVEDLSRRLAKYQKDKNLVMQVGYMLRYSPLVVKALELLEGAHIAMVMARYHATYSNIEKRFVWDINESGGALVDQGGHLIDLMRLFCGDVDLTSIAAVSVDHSYSLEALPDPPLAEHTVPESNRIDRATSGTFKFMSGAIGSVCHSLLLQDVGYETELEIIADGIRIIIQDFYKGNGKLLMRRPGQPETIEVATDDVPIQDCFVGELSAFVEAVRAKVSGKEVDICTPPIRSPVSDAIETYRVAKLITEKASACNTKNSKKRKNCMLVVG</sequence>
<dbReference type="PANTHER" id="PTHR43249">
    <property type="entry name" value="UDP-N-ACETYL-2-AMINO-2-DEOXY-D-GLUCURONATE OXIDASE"/>
    <property type="match status" value="1"/>
</dbReference>
<dbReference type="Pfam" id="PF08635">
    <property type="entry name" value="ox_reductase_C"/>
    <property type="match status" value="1"/>
</dbReference>
<dbReference type="EMBL" id="HBHR01024064">
    <property type="protein sequence ID" value="CAD9875515.1"/>
    <property type="molecule type" value="Transcribed_RNA"/>
</dbReference>
<dbReference type="Gene3D" id="3.30.360.10">
    <property type="entry name" value="Dihydrodipicolinate Reductase, domain 2"/>
    <property type="match status" value="1"/>
</dbReference>
<dbReference type="InterPro" id="IPR036291">
    <property type="entry name" value="NAD(P)-bd_dom_sf"/>
</dbReference>
<evidence type="ECO:0000313" key="3">
    <source>
        <dbReference type="EMBL" id="CAD9875515.1"/>
    </source>
</evidence>
<dbReference type="PANTHER" id="PTHR43249:SF1">
    <property type="entry name" value="D-GLUCOSIDE 3-DEHYDROGENASE"/>
    <property type="match status" value="1"/>
</dbReference>
<accession>A0A7S2V6L1</accession>